<evidence type="ECO:0000256" key="1">
    <source>
        <dbReference type="ARBA" id="ARBA00007689"/>
    </source>
</evidence>
<dbReference type="PANTHER" id="PTHR33606:SF3">
    <property type="entry name" value="PROTEIN YCII"/>
    <property type="match status" value="1"/>
</dbReference>
<dbReference type="AlphaFoldDB" id="A0A839GP75"/>
<evidence type="ECO:0000313" key="4">
    <source>
        <dbReference type="Proteomes" id="UP000563094"/>
    </source>
</evidence>
<dbReference type="Gene3D" id="3.30.70.1060">
    <property type="entry name" value="Dimeric alpha+beta barrel"/>
    <property type="match status" value="1"/>
</dbReference>
<dbReference type="InterPro" id="IPR005545">
    <property type="entry name" value="YCII"/>
</dbReference>
<dbReference type="EMBL" id="JACJIQ010000014">
    <property type="protein sequence ID" value="MBA9078599.1"/>
    <property type="molecule type" value="Genomic_DNA"/>
</dbReference>
<keyword evidence="4" id="KW-1185">Reference proteome</keyword>
<name>A0A839GP75_9BACT</name>
<dbReference type="PANTHER" id="PTHR33606">
    <property type="entry name" value="PROTEIN YCII"/>
    <property type="match status" value="1"/>
</dbReference>
<dbReference type="InterPro" id="IPR011008">
    <property type="entry name" value="Dimeric_a/b-barrel"/>
</dbReference>
<reference evidence="3 4" key="1">
    <citation type="submission" date="2020-08" db="EMBL/GenBank/DDBJ databases">
        <title>Genomic Encyclopedia of Type Strains, Phase IV (KMG-IV): sequencing the most valuable type-strain genomes for metagenomic binning, comparative biology and taxonomic classification.</title>
        <authorList>
            <person name="Goeker M."/>
        </authorList>
    </citation>
    <scope>NUCLEOTIDE SEQUENCE [LARGE SCALE GENOMIC DNA]</scope>
    <source>
        <strain evidence="3 4">DSM 29854</strain>
    </source>
</reference>
<comment type="similarity">
    <text evidence="1">Belongs to the YciI family.</text>
</comment>
<dbReference type="InterPro" id="IPR051807">
    <property type="entry name" value="Sec-metab_biosynth-assoc"/>
</dbReference>
<gene>
    <name evidence="3" type="ORF">FHS90_003329</name>
</gene>
<organism evidence="3 4">
    <name type="scientific">Rufibacter quisquiliarum</name>
    <dbReference type="NCBI Taxonomy" id="1549639"/>
    <lineage>
        <taxon>Bacteria</taxon>
        <taxon>Pseudomonadati</taxon>
        <taxon>Bacteroidota</taxon>
        <taxon>Cytophagia</taxon>
        <taxon>Cytophagales</taxon>
        <taxon>Hymenobacteraceae</taxon>
        <taxon>Rufibacter</taxon>
    </lineage>
</organism>
<evidence type="ECO:0000259" key="2">
    <source>
        <dbReference type="Pfam" id="PF03795"/>
    </source>
</evidence>
<evidence type="ECO:0000313" key="3">
    <source>
        <dbReference type="EMBL" id="MBA9078599.1"/>
    </source>
</evidence>
<dbReference type="RefSeq" id="WP_182513757.1">
    <property type="nucleotide sequence ID" value="NZ_JACJIQ010000014.1"/>
</dbReference>
<feature type="domain" description="YCII-related" evidence="2">
    <location>
        <begin position="9"/>
        <end position="92"/>
    </location>
</feature>
<proteinExistence type="inferred from homology"/>
<protein>
    <recommendedName>
        <fullName evidence="2">YCII-related domain-containing protein</fullName>
    </recommendedName>
</protein>
<dbReference type="SUPFAM" id="SSF54909">
    <property type="entry name" value="Dimeric alpha+beta barrel"/>
    <property type="match status" value="1"/>
</dbReference>
<sequence length="96" mass="11151">MKQYLITGLDYTHEGALDHRMAVRPAHFEMAKKLKASGNFLLGGAILNDKEQMIGSTLVLQFEQEEELQKWMDEEPYIQQKVWEKVEVKPFKVAQV</sequence>
<accession>A0A839GP75</accession>
<dbReference type="Proteomes" id="UP000563094">
    <property type="component" value="Unassembled WGS sequence"/>
</dbReference>
<comment type="caution">
    <text evidence="3">The sequence shown here is derived from an EMBL/GenBank/DDBJ whole genome shotgun (WGS) entry which is preliminary data.</text>
</comment>
<dbReference type="Pfam" id="PF03795">
    <property type="entry name" value="YCII"/>
    <property type="match status" value="1"/>
</dbReference>